<dbReference type="InterPro" id="IPR009078">
    <property type="entry name" value="Ferritin-like_SF"/>
</dbReference>
<dbReference type="Pfam" id="PF00268">
    <property type="entry name" value="Ribonuc_red_sm"/>
    <property type="match status" value="1"/>
</dbReference>
<dbReference type="KEGG" id="prg:RB151_026440"/>
<name>A0A1J0E8V8_PRORE</name>
<keyword evidence="6" id="KW-0408">Iron</keyword>
<evidence type="ECO:0000256" key="3">
    <source>
        <dbReference type="ARBA" id="ARBA00012274"/>
    </source>
</evidence>
<evidence type="ECO:0000256" key="2">
    <source>
        <dbReference type="ARBA" id="ARBA00009303"/>
    </source>
</evidence>
<dbReference type="OrthoDB" id="9765051at2"/>
<evidence type="ECO:0000256" key="5">
    <source>
        <dbReference type="ARBA" id="ARBA00023002"/>
    </source>
</evidence>
<dbReference type="AlphaFoldDB" id="A0A1J0E8V8"/>
<evidence type="ECO:0000256" key="6">
    <source>
        <dbReference type="ARBA" id="ARBA00023004"/>
    </source>
</evidence>
<accession>A0A1J0E8V8</accession>
<gene>
    <name evidence="8" type="ORF">EX242_01585</name>
</gene>
<dbReference type="RefSeq" id="WP_042844414.1">
    <property type="nucleotide sequence ID" value="NZ_ABEXNG020000049.1"/>
</dbReference>
<dbReference type="InterPro" id="IPR033909">
    <property type="entry name" value="RNR_small"/>
</dbReference>
<evidence type="ECO:0000256" key="7">
    <source>
        <dbReference type="ARBA" id="ARBA00023116"/>
    </source>
</evidence>
<evidence type="ECO:0000313" key="8">
    <source>
        <dbReference type="EMBL" id="MBX6978970.1"/>
    </source>
</evidence>
<dbReference type="SUPFAM" id="SSF47240">
    <property type="entry name" value="Ferritin-like"/>
    <property type="match status" value="1"/>
</dbReference>
<evidence type="ECO:0000256" key="4">
    <source>
        <dbReference type="ARBA" id="ARBA00022723"/>
    </source>
</evidence>
<dbReference type="Gene3D" id="1.10.620.20">
    <property type="entry name" value="Ribonucleotide Reductase, subunit A"/>
    <property type="match status" value="1"/>
</dbReference>
<keyword evidence="7" id="KW-0215">Deoxyribonucleotide synthesis</keyword>
<dbReference type="PANTHER" id="PTHR23409:SF18">
    <property type="entry name" value="RIBONUCLEOSIDE-DIPHOSPHATE REDUCTASE SUBUNIT M2"/>
    <property type="match status" value="1"/>
</dbReference>
<dbReference type="PROSITE" id="PS00368">
    <property type="entry name" value="RIBORED_SMALL"/>
    <property type="match status" value="1"/>
</dbReference>
<protein>
    <recommendedName>
        <fullName evidence="3">ribonucleoside-diphosphate reductase</fullName>
        <ecNumber evidence="3">1.17.4.1</ecNumber>
    </recommendedName>
</protein>
<dbReference type="CDD" id="cd01049">
    <property type="entry name" value="RNRR2"/>
    <property type="match status" value="1"/>
</dbReference>
<evidence type="ECO:0000313" key="9">
    <source>
        <dbReference type="Proteomes" id="UP000824410"/>
    </source>
</evidence>
<dbReference type="InterPro" id="IPR030475">
    <property type="entry name" value="RNR_small_AS"/>
</dbReference>
<comment type="similarity">
    <text evidence="2">Belongs to the ribonucleoside diphosphate reductase small chain family.</text>
</comment>
<sequence>MSHTYTTFSQKKNDQMLEPMFFGQPVNVARYDQQKYPIFEKLIEKQLSFFWRPEEVDVSRDRIDYNALPEHEKHIFISNLKYQTLLDSIQGRSPNVALLPLISIPELETWVETWAFSETIHSRSYTHIIRNIVNDPAIIFDDIVENEEILKRAKDISGFYDDLIEMTNYYHMFGEGTHNCNGKQVTVSLRQLKKQLYLCLMSVNALEAIRFYVSFACSFAFAERELMEGNAKIIKLIARDEALHLTGTQHMLNLLRSGQDDPEMAEIAAECEQECYDLFVQAAEQEKEWADYLFSEGSMIGLNKDILCQYVEYITNIRMQAVGLKLPFEGRSNPIPWINAWLVSDNVQVAPQEVEVSSYLVGQIDSQVDTDDLSDFEL</sequence>
<keyword evidence="4" id="KW-0479">Metal-binding</keyword>
<dbReference type="Proteomes" id="UP000824410">
    <property type="component" value="Unassembled WGS sequence"/>
</dbReference>
<dbReference type="EMBL" id="SHDO01000001">
    <property type="protein sequence ID" value="MBX6978970.1"/>
    <property type="molecule type" value="Genomic_DNA"/>
</dbReference>
<dbReference type="GO" id="GO:0004748">
    <property type="term" value="F:ribonucleoside-diphosphate reductase activity, thioredoxin disulfide as acceptor"/>
    <property type="evidence" value="ECO:0007669"/>
    <property type="project" value="UniProtKB-EC"/>
</dbReference>
<dbReference type="InterPro" id="IPR000358">
    <property type="entry name" value="RNR_small_fam"/>
</dbReference>
<evidence type="ECO:0000256" key="1">
    <source>
        <dbReference type="ARBA" id="ARBA00001962"/>
    </source>
</evidence>
<dbReference type="FunFam" id="1.10.620.20:FF:000001">
    <property type="entry name" value="Ribonucleoside-diphosphate reductase 1 subunit beta"/>
    <property type="match status" value="1"/>
</dbReference>
<reference evidence="8" key="1">
    <citation type="submission" date="2019-02" db="EMBL/GenBank/DDBJ databases">
        <title>Genomic characterization of isolates from hospital effluents in KZN, South Africa.</title>
        <authorList>
            <person name="Ntshobeni N."/>
            <person name="Allam M."/>
            <person name="Ismail A."/>
            <person name="Amoako D."/>
            <person name="Essack S."/>
            <person name="Chenia H."/>
        </authorList>
    </citation>
    <scope>NUCLEOTIDE SEQUENCE</scope>
    <source>
        <strain evidence="8">AFE97_S1</strain>
    </source>
</reference>
<dbReference type="PANTHER" id="PTHR23409">
    <property type="entry name" value="RIBONUCLEOSIDE-DIPHOSPHATE REDUCTASE SMALL CHAIN"/>
    <property type="match status" value="1"/>
</dbReference>
<proteinExistence type="inferred from homology"/>
<comment type="caution">
    <text evidence="8">The sequence shown here is derived from an EMBL/GenBank/DDBJ whole genome shotgun (WGS) entry which is preliminary data.</text>
</comment>
<dbReference type="GO" id="GO:0046872">
    <property type="term" value="F:metal ion binding"/>
    <property type="evidence" value="ECO:0007669"/>
    <property type="project" value="UniProtKB-KW"/>
</dbReference>
<dbReference type="EC" id="1.17.4.1" evidence="3"/>
<keyword evidence="5 8" id="KW-0560">Oxidoreductase</keyword>
<dbReference type="GO" id="GO:0009263">
    <property type="term" value="P:deoxyribonucleotide biosynthetic process"/>
    <property type="evidence" value="ECO:0007669"/>
    <property type="project" value="UniProtKB-KW"/>
</dbReference>
<organism evidence="8 9">
    <name type="scientific">Providencia rettgeri</name>
    <dbReference type="NCBI Taxonomy" id="587"/>
    <lineage>
        <taxon>Bacteria</taxon>
        <taxon>Pseudomonadati</taxon>
        <taxon>Pseudomonadota</taxon>
        <taxon>Gammaproteobacteria</taxon>
        <taxon>Enterobacterales</taxon>
        <taxon>Morganellaceae</taxon>
        <taxon>Providencia</taxon>
    </lineage>
</organism>
<dbReference type="NCBIfam" id="NF006576">
    <property type="entry name" value="PRK09101.1"/>
    <property type="match status" value="1"/>
</dbReference>
<comment type="cofactor">
    <cofactor evidence="1">
        <name>Fe cation</name>
        <dbReference type="ChEBI" id="CHEBI:24875"/>
    </cofactor>
</comment>
<dbReference type="InterPro" id="IPR012348">
    <property type="entry name" value="RNR-like"/>
</dbReference>